<dbReference type="AlphaFoldDB" id="A0AAU7DVI8"/>
<name>A0AAU7DVI8_9MICO</name>
<organism evidence="1">
    <name type="scientific">Jonesiaceae bacterium BS-20</name>
    <dbReference type="NCBI Taxonomy" id="3120821"/>
    <lineage>
        <taxon>Bacteria</taxon>
        <taxon>Bacillati</taxon>
        <taxon>Actinomycetota</taxon>
        <taxon>Actinomycetes</taxon>
        <taxon>Micrococcales</taxon>
        <taxon>Jonesiaceae</taxon>
    </lineage>
</organism>
<sequence length="285" mass="31171">MTSNDVYRQLQSAARSASARHGIPAPTEEYLIRHALESFLDRLNRTPHAGDFVLKGGFLLGAYGVRRPTKDADSNAIRAEVSSEYLANVVRDAAAVETNDGVEFNLDTLTVQEIRDGAEYPGIRVRVKVAISHWRGTVAWDISTGDPIVPAPREVTLERILGKPITLIGYTPESTVAEKGVTILERGITSTRWRDYVDIVTLGSAGLDTESLLAAAQAVSDYRGITLEPITPLLEGYGAVGQSKWAAWRRKEKLEAVCEENLDEQIIRVAAILDPIFSRGVKESG</sequence>
<accession>A0AAU7DVI8</accession>
<dbReference type="InterPro" id="IPR014942">
    <property type="entry name" value="AbiEii"/>
</dbReference>
<dbReference type="GO" id="GO:0016740">
    <property type="term" value="F:transferase activity"/>
    <property type="evidence" value="ECO:0007669"/>
    <property type="project" value="UniProtKB-KW"/>
</dbReference>
<dbReference type="Pfam" id="PF08843">
    <property type="entry name" value="AbiEii"/>
    <property type="match status" value="1"/>
</dbReference>
<proteinExistence type="predicted"/>
<gene>
    <name evidence="1" type="ORF">V5R04_14175</name>
</gene>
<keyword evidence="1" id="KW-0808">Transferase</keyword>
<dbReference type="EMBL" id="CP146203">
    <property type="protein sequence ID" value="XBH21339.1"/>
    <property type="molecule type" value="Genomic_DNA"/>
</dbReference>
<protein>
    <submittedName>
        <fullName evidence="1">Nucleotidyl transferase AbiEii/AbiGii toxin family protein</fullName>
    </submittedName>
</protein>
<reference evidence="1" key="1">
    <citation type="submission" date="2024-02" db="EMBL/GenBank/DDBJ databases">
        <title>Tomenella chthoni gen. nov. sp. nov., a member of the family Jonesiaceae isolated from bat guano.</title>
        <authorList>
            <person name="Miller S.L."/>
            <person name="King J."/>
            <person name="Sankaranarayanan K."/>
            <person name="Lawson P.A."/>
        </authorList>
    </citation>
    <scope>NUCLEOTIDE SEQUENCE</scope>
    <source>
        <strain evidence="1">BS-20</strain>
    </source>
</reference>
<evidence type="ECO:0000313" key="1">
    <source>
        <dbReference type="EMBL" id="XBH21339.1"/>
    </source>
</evidence>